<dbReference type="GO" id="GO:0050930">
    <property type="term" value="P:induction of positive chemotaxis"/>
    <property type="evidence" value="ECO:0007669"/>
    <property type="project" value="InterPro"/>
</dbReference>
<feature type="compositionally biased region" description="Low complexity" evidence="13">
    <location>
        <begin position="1037"/>
        <end position="1051"/>
    </location>
</feature>
<dbReference type="InterPro" id="IPR001478">
    <property type="entry name" value="PDZ"/>
</dbReference>
<feature type="compositionally biased region" description="Low complexity" evidence="13">
    <location>
        <begin position="1130"/>
        <end position="1139"/>
    </location>
</feature>
<evidence type="ECO:0000259" key="14">
    <source>
        <dbReference type="PROSITE" id="PS50106"/>
    </source>
</evidence>
<feature type="region of interest" description="Disordered" evidence="13">
    <location>
        <begin position="1278"/>
        <end position="1299"/>
    </location>
</feature>
<feature type="compositionally biased region" description="Polar residues" evidence="13">
    <location>
        <begin position="951"/>
        <end position="963"/>
    </location>
</feature>
<dbReference type="FunFam" id="2.30.42.10:FF:000147">
    <property type="entry name" value="Pro-interleukin-16"/>
    <property type="match status" value="1"/>
</dbReference>
<keyword evidence="5 12" id="KW-0964">Secreted</keyword>
<evidence type="ECO:0000256" key="9">
    <source>
        <dbReference type="ARBA" id="ARBA00023163"/>
    </source>
</evidence>
<dbReference type="CTD" id="3603"/>
<evidence type="ECO:0000313" key="16">
    <source>
        <dbReference type="RefSeq" id="XP_028258453.1"/>
    </source>
</evidence>
<keyword evidence="2 12" id="KW-0963">Cytoplasm</keyword>
<dbReference type="Pfam" id="PF00595">
    <property type="entry name" value="PDZ"/>
    <property type="match status" value="4"/>
</dbReference>
<dbReference type="GO" id="GO:0005737">
    <property type="term" value="C:cytoplasm"/>
    <property type="evidence" value="ECO:0007669"/>
    <property type="project" value="UniProtKB-SubCell"/>
</dbReference>
<keyword evidence="15" id="KW-1185">Reference proteome</keyword>
<evidence type="ECO:0000256" key="7">
    <source>
        <dbReference type="ARBA" id="ARBA00022737"/>
    </source>
</evidence>
<dbReference type="InterPro" id="IPR020450">
    <property type="entry name" value="IL-16"/>
</dbReference>
<feature type="region of interest" description="Disordered" evidence="13">
    <location>
        <begin position="31"/>
        <end position="76"/>
    </location>
</feature>
<feature type="domain" description="PDZ" evidence="14">
    <location>
        <begin position="415"/>
        <end position="501"/>
    </location>
</feature>
<feature type="compositionally biased region" description="Acidic residues" evidence="13">
    <location>
        <begin position="1210"/>
        <end position="1222"/>
    </location>
</feature>
<dbReference type="GO" id="GO:0005634">
    <property type="term" value="C:nucleus"/>
    <property type="evidence" value="ECO:0007669"/>
    <property type="project" value="UniProtKB-SubCell"/>
</dbReference>
<feature type="compositionally biased region" description="Basic and acidic residues" evidence="13">
    <location>
        <begin position="1021"/>
        <end position="1031"/>
    </location>
</feature>
<organism evidence="15 16">
    <name type="scientific">Parambassis ranga</name>
    <name type="common">Indian glassy fish</name>
    <dbReference type="NCBI Taxonomy" id="210632"/>
    <lineage>
        <taxon>Eukaryota</taxon>
        <taxon>Metazoa</taxon>
        <taxon>Chordata</taxon>
        <taxon>Craniata</taxon>
        <taxon>Vertebrata</taxon>
        <taxon>Euteleostomi</taxon>
        <taxon>Actinopterygii</taxon>
        <taxon>Neopterygii</taxon>
        <taxon>Teleostei</taxon>
        <taxon>Neoteleostei</taxon>
        <taxon>Acanthomorphata</taxon>
        <taxon>Ovalentaria</taxon>
        <taxon>Ambassidae</taxon>
        <taxon>Parambassis</taxon>
    </lineage>
</organism>
<dbReference type="SUPFAM" id="SSF50156">
    <property type="entry name" value="PDZ domain-like"/>
    <property type="match status" value="4"/>
</dbReference>
<feature type="compositionally biased region" description="Polar residues" evidence="13">
    <location>
        <begin position="747"/>
        <end position="762"/>
    </location>
</feature>
<proteinExistence type="predicted"/>
<feature type="compositionally biased region" description="Polar residues" evidence="13">
    <location>
        <begin position="1113"/>
        <end position="1123"/>
    </location>
</feature>
<feature type="compositionally biased region" description="Basic and acidic residues" evidence="13">
    <location>
        <begin position="1185"/>
        <end position="1199"/>
    </location>
</feature>
<dbReference type="GO" id="GO:0005615">
    <property type="term" value="C:extracellular space"/>
    <property type="evidence" value="ECO:0007669"/>
    <property type="project" value="UniProtKB-KW"/>
</dbReference>
<evidence type="ECO:0000256" key="1">
    <source>
        <dbReference type="ARBA" id="ARBA00004123"/>
    </source>
</evidence>
<feature type="domain" description="PDZ" evidence="14">
    <location>
        <begin position="1480"/>
        <end position="1564"/>
    </location>
</feature>
<comment type="subcellular location">
    <subcellularLocation>
        <location evidence="12">Cytoplasm</location>
    </subcellularLocation>
    <subcellularLocation>
        <location evidence="1 12">Nucleus</location>
    </subcellularLocation>
    <subcellularLocation>
        <location evidence="12">Secreted</location>
    </subcellularLocation>
</comment>
<evidence type="ECO:0000256" key="6">
    <source>
        <dbReference type="ARBA" id="ARBA00022553"/>
    </source>
</evidence>
<dbReference type="RefSeq" id="XP_028258453.1">
    <property type="nucleotide sequence ID" value="XM_028402652.1"/>
</dbReference>
<evidence type="ECO:0000256" key="12">
    <source>
        <dbReference type="RuleBase" id="RU363135"/>
    </source>
</evidence>
<feature type="domain" description="PDZ" evidence="14">
    <location>
        <begin position="1367"/>
        <end position="1439"/>
    </location>
</feature>
<keyword evidence="3 12" id="KW-0145">Chemotaxis</keyword>
<feature type="compositionally biased region" description="Polar residues" evidence="13">
    <location>
        <begin position="326"/>
        <end position="337"/>
    </location>
</feature>
<keyword evidence="7" id="KW-0677">Repeat</keyword>
<dbReference type="InParanoid" id="A0A6P7HXU9"/>
<dbReference type="PRINTS" id="PR01931">
    <property type="entry name" value="INTRLEUKIN16"/>
</dbReference>
<feature type="region of interest" description="Disordered" evidence="13">
    <location>
        <begin position="1456"/>
        <end position="1482"/>
    </location>
</feature>
<dbReference type="GO" id="GO:0030595">
    <property type="term" value="P:leukocyte chemotaxis"/>
    <property type="evidence" value="ECO:0007669"/>
    <property type="project" value="TreeGrafter"/>
</dbReference>
<feature type="region of interest" description="Disordered" evidence="13">
    <location>
        <begin position="1063"/>
        <end position="1248"/>
    </location>
</feature>
<keyword evidence="4 12" id="KW-0202">Cytokine</keyword>
<sequence>MIDYERPTPLGFRPAGRSALVPDFPAHTHLLTAMPQRYSHQRRKASTAAARRMERRRRDQGKNSNNNPTSSHNHRSKKLAMLSRSLILCHSKTNDDCPEEVSDGCRTWAPSWGAKVTAGDHAGYRDAHNGHWRVNQQSSVECSEADNQHQSTVLREHKRSIRRSFSIKESSIWRMCVATRPAEEVCGPQMADNSMQMEDKHTNVEPGRNGGNLNSFLSPDKLAPFNGQFVNGRTWMDGEGIRSVHIKAYNEVMDISTCEDSLHSHSLTTSPQHPAFFSPPDPLSLPGYTDEELMANNNHLKLPIPEVNEEKCWEREQTEAGPPGQMDNNRTRSSSTSVHPYWIGDLDSIIMKTPELYSSHPHPGNVGLYGNRKSLSQQLEFPHTTTQPVHRPSRSLSSAQLVHSCSNVQAFIICNIVLMKGHGKGLGFSIVGGRDSLYGPMGIYVKTIFPEGAAAADGRLQEGDEILELNGESLHGLTHDEALHKFKQIKKGLLTLVVRTSLRVGALCGQVQVAQLCRSRSLSSTTGMARVSADMGDYNYLNTCNNTLAIPGQPAKPRDRIMMEIILEKEHGVGLGIGLCCVPSGDGCPGIFIHTLSPGSVAHMDGRLRCGDEIMEINDTVVYNMALNDVYTVLSQCTPGPVHIIISRHPDPKVSEQQLNDAIAEAVENSKLRKEKSQWSIDGLRRLESCSHSRQRCERCLERSFSQLTVRRAQKTMTRSCSDNTNGHPHNRCIAIHNHHNTHHNPSTRVHSLDTPKSMTESWSDNRLSVPVYPDEDYNIPYNSPAVNMSGPQVLNPAHRSHKSACRVRAGLRRHCWPQDVTGEEGYNGDSSSSSRGSPDREKCLEASSLTNCQLFSSIYKALRKILRFLLRHQEEERIREESEGSREDFTVCTNSQLHTGDSSAVSCSLPKRGALRRQACVEQSSQDQHQDPWVRLSNSSPKELPEIHQHQQPTNGTQSVSVHNIPATMSEEESTLEHNGTAADVTSDPPPENTSDSSSESKKGPPVAPKPAWFRQSLRKIRDEQAKSSEQRPATGFGRSSGVRSASAAAGLSFKQKISSFETFSSPGSPEKGVERRPVAPSSSLPMMEKEHRSPCPPYPGKGKLEFHQEVQSDQSGSSNEVDNPPLPTATTLATEETCSQRTASEDEPPCIQFNDLTTSTDLRSGINDSNPASDLDDSTVSPPKEELKAEDISRSTERTTPMTSNQTEGEDTSEQTEEEGAQGNGKLWRTTHRAAPPTEKGPEGESLERIITFSNQVSEVLMRSLPLSCHADLDSVNQQDSSAGEPQANDSGLDSTDRGFSVSLATLRECTIARGEGRSHNEAVFTSASAQSVISAIPSQDIQRMIQEVEALDEEALKQLVDIHVVILHKEEGAGLGFSIAGGSDLENKSPTVHRVFPSGLAAQEGTIQKGDEVLSINGQTLCGVTHTDATTALRQARNLKLAVVVICKRDEAEAEGGGSKNEESNSAVEEQQGEPVSVELEKSAGGVGFTLEGGKGSIHGDRPIVINRIFTGGAAEQKGLQSGDELLQVQGVSLQDMTRYEAWNMIKALPEGPVTVVIRRRQGGVE</sequence>
<dbReference type="GO" id="GO:0005125">
    <property type="term" value="F:cytokine activity"/>
    <property type="evidence" value="ECO:0007669"/>
    <property type="project" value="UniProtKB-KW"/>
</dbReference>
<gene>
    <name evidence="16" type="primary">il16</name>
    <name evidence="12" type="synonym">IL16</name>
</gene>
<evidence type="ECO:0000256" key="5">
    <source>
        <dbReference type="ARBA" id="ARBA00022525"/>
    </source>
</evidence>
<dbReference type="FunFam" id="2.30.42.10:FF:000122">
    <property type="entry name" value="Pro-interleukin-16"/>
    <property type="match status" value="1"/>
</dbReference>
<dbReference type="OrthoDB" id="42382at2759"/>
<dbReference type="SMART" id="SM00228">
    <property type="entry name" value="PDZ"/>
    <property type="match status" value="4"/>
</dbReference>
<evidence type="ECO:0000256" key="13">
    <source>
        <dbReference type="SAM" id="MobiDB-lite"/>
    </source>
</evidence>
<feature type="compositionally biased region" description="Polar residues" evidence="13">
    <location>
        <begin position="1278"/>
        <end position="1296"/>
    </location>
</feature>
<name>A0A6P7HXU9_9TELE</name>
<dbReference type="PANTHER" id="PTHR48484">
    <property type="entry name" value="PRO-INTERLEUKIN-16"/>
    <property type="match status" value="1"/>
</dbReference>
<protein>
    <recommendedName>
        <fullName evidence="12">Pro-interleukin-16</fullName>
    </recommendedName>
    <component>
        <recommendedName>
            <fullName evidence="12">Interleukin-16</fullName>
            <shortName evidence="12">IL-16</shortName>
        </recommendedName>
        <alternativeName>
            <fullName evidence="12">Lymphocyte chemoattractant factor</fullName>
            <shortName evidence="12">LCF</shortName>
        </alternativeName>
    </component>
</protein>
<feature type="region of interest" description="Disordered" evidence="13">
    <location>
        <begin position="919"/>
        <end position="1051"/>
    </location>
</feature>
<evidence type="ECO:0000256" key="10">
    <source>
        <dbReference type="ARBA" id="ARBA00023242"/>
    </source>
</evidence>
<dbReference type="CDD" id="cd06759">
    <property type="entry name" value="PDZ3_PDZD2-PDZ1_hPro-IL-16-like"/>
    <property type="match status" value="1"/>
</dbReference>
<keyword evidence="10 12" id="KW-0539">Nucleus</keyword>
<evidence type="ECO:0000256" key="2">
    <source>
        <dbReference type="ARBA" id="ARBA00022490"/>
    </source>
</evidence>
<dbReference type="InterPro" id="IPR036034">
    <property type="entry name" value="PDZ_sf"/>
</dbReference>
<dbReference type="FunFam" id="2.30.42.10:FF:000102">
    <property type="entry name" value="Putative pro-interleukin-16"/>
    <property type="match status" value="1"/>
</dbReference>
<dbReference type="CDD" id="cd06760">
    <property type="entry name" value="PDZ4_PDZD2-PDZ2_hPro-IL-16-like"/>
    <property type="match status" value="1"/>
</dbReference>
<dbReference type="FunFam" id="2.30.42.10:FF:000127">
    <property type="entry name" value="Pro-interleukin-16"/>
    <property type="match status" value="1"/>
</dbReference>
<feature type="region of interest" description="Disordered" evidence="13">
    <location>
        <begin position="315"/>
        <end position="337"/>
    </location>
</feature>
<comment type="subunit">
    <text evidence="12">Homotetramer.</text>
</comment>
<feature type="domain" description="PDZ" evidence="14">
    <location>
        <begin position="564"/>
        <end position="634"/>
    </location>
</feature>
<evidence type="ECO:0000313" key="15">
    <source>
        <dbReference type="Proteomes" id="UP000515145"/>
    </source>
</evidence>
<feature type="region of interest" description="Disordered" evidence="13">
    <location>
        <begin position="819"/>
        <end position="841"/>
    </location>
</feature>
<dbReference type="PROSITE" id="PS50106">
    <property type="entry name" value="PDZ"/>
    <property type="match status" value="4"/>
</dbReference>
<dbReference type="Proteomes" id="UP000515145">
    <property type="component" value="Chromosome 3"/>
</dbReference>
<evidence type="ECO:0000256" key="8">
    <source>
        <dbReference type="ARBA" id="ARBA00023015"/>
    </source>
</evidence>
<evidence type="ECO:0000256" key="3">
    <source>
        <dbReference type="ARBA" id="ARBA00022500"/>
    </source>
</evidence>
<evidence type="ECO:0000256" key="4">
    <source>
        <dbReference type="ARBA" id="ARBA00022514"/>
    </source>
</evidence>
<keyword evidence="9" id="KW-0804">Transcription</keyword>
<dbReference type="CDD" id="cd06763">
    <property type="entry name" value="PDZ7_PDZD2-PDZ4_hPro-IL-16-like"/>
    <property type="match status" value="1"/>
</dbReference>
<dbReference type="GeneID" id="114433885"/>
<keyword evidence="6" id="KW-0597">Phosphoprotein</keyword>
<keyword evidence="8" id="KW-0805">Transcription regulation</keyword>
<dbReference type="CDD" id="cd06762">
    <property type="entry name" value="PDZ6_PDZD2-PDZ3_hPro-IL-16-like"/>
    <property type="match status" value="1"/>
</dbReference>
<feature type="region of interest" description="Disordered" evidence="13">
    <location>
        <begin position="740"/>
        <end position="762"/>
    </location>
</feature>
<dbReference type="PANTHER" id="PTHR48484:SF2">
    <property type="entry name" value="PRO-INTERLEUKIN-16"/>
    <property type="match status" value="1"/>
</dbReference>
<reference evidence="16" key="1">
    <citation type="submission" date="2025-08" db="UniProtKB">
        <authorList>
            <consortium name="RefSeq"/>
        </authorList>
    </citation>
    <scope>IDENTIFICATION</scope>
</reference>
<accession>A0A6P7HXU9</accession>
<comment type="function">
    <text evidence="11 12">Interleukin-16 stimulates a migratory response in CD4+ lymphocytes, monocytes, and eosinophils. Primes CD4+ T-cells for IL-2 and IL-15 responsiveness. Also induces T-lymphocyte expression of interleukin 2 receptor. Ligand for CD4.</text>
</comment>
<feature type="compositionally biased region" description="Polar residues" evidence="13">
    <location>
        <begin position="1156"/>
        <end position="1174"/>
    </location>
</feature>
<dbReference type="InterPro" id="IPR055287">
    <property type="entry name" value="IL-16-like"/>
</dbReference>
<dbReference type="GO" id="GO:0042609">
    <property type="term" value="F:CD4 receptor binding"/>
    <property type="evidence" value="ECO:0007669"/>
    <property type="project" value="TreeGrafter"/>
</dbReference>
<dbReference type="Gene3D" id="2.30.42.10">
    <property type="match status" value="4"/>
</dbReference>
<evidence type="ECO:0000256" key="11">
    <source>
        <dbReference type="ARBA" id="ARBA00024706"/>
    </source>
</evidence>